<dbReference type="PRINTS" id="PR00344">
    <property type="entry name" value="BCTRLSENSOR"/>
</dbReference>
<name>A0A5D8QFN4_9THEO</name>
<dbReference type="InterPro" id="IPR004358">
    <property type="entry name" value="Sig_transdc_His_kin-like_C"/>
</dbReference>
<feature type="domain" description="Histidine kinase" evidence="12">
    <location>
        <begin position="245"/>
        <end position="528"/>
    </location>
</feature>
<dbReference type="SMART" id="SM01231">
    <property type="entry name" value="H-kinase_dim"/>
    <property type="match status" value="1"/>
</dbReference>
<evidence type="ECO:0000256" key="9">
    <source>
        <dbReference type="ARBA" id="ARBA00022840"/>
    </source>
</evidence>
<keyword evidence="16" id="KW-1185">Reference proteome</keyword>
<keyword evidence="4" id="KW-0145">Chemotaxis</keyword>
<dbReference type="InterPro" id="IPR002545">
    <property type="entry name" value="CheW-lke_dom"/>
</dbReference>
<dbReference type="Gene3D" id="1.20.120.160">
    <property type="entry name" value="HPT domain"/>
    <property type="match status" value="1"/>
</dbReference>
<evidence type="ECO:0000256" key="3">
    <source>
        <dbReference type="ARBA" id="ARBA00021495"/>
    </source>
</evidence>
<evidence type="ECO:0000256" key="2">
    <source>
        <dbReference type="ARBA" id="ARBA00012438"/>
    </source>
</evidence>
<organism evidence="15 16">
    <name type="scientific">Calorimonas adulescens</name>
    <dbReference type="NCBI Taxonomy" id="2606906"/>
    <lineage>
        <taxon>Bacteria</taxon>
        <taxon>Bacillati</taxon>
        <taxon>Bacillota</taxon>
        <taxon>Clostridia</taxon>
        <taxon>Thermoanaerobacterales</taxon>
        <taxon>Thermoanaerobacteraceae</taxon>
        <taxon>Calorimonas</taxon>
    </lineage>
</organism>
<dbReference type="InterPro" id="IPR037052">
    <property type="entry name" value="CheA-like_P2_sf"/>
</dbReference>
<dbReference type="RefSeq" id="WP_149543950.1">
    <property type="nucleotide sequence ID" value="NZ_VTPS01000001.1"/>
</dbReference>
<dbReference type="PANTHER" id="PTHR43395">
    <property type="entry name" value="SENSOR HISTIDINE KINASE CHEA"/>
    <property type="match status" value="1"/>
</dbReference>
<dbReference type="InterPro" id="IPR035891">
    <property type="entry name" value="CheY-binding_CheA"/>
</dbReference>
<dbReference type="GO" id="GO:0005524">
    <property type="term" value="F:ATP binding"/>
    <property type="evidence" value="ECO:0007669"/>
    <property type="project" value="UniProtKB-KW"/>
</dbReference>
<evidence type="ECO:0000256" key="10">
    <source>
        <dbReference type="ARBA" id="ARBA00023012"/>
    </source>
</evidence>
<dbReference type="CDD" id="cd00731">
    <property type="entry name" value="CheA_reg"/>
    <property type="match status" value="1"/>
</dbReference>
<dbReference type="Proteomes" id="UP000322976">
    <property type="component" value="Unassembled WGS sequence"/>
</dbReference>
<dbReference type="Pfam" id="PF02518">
    <property type="entry name" value="HATPase_c"/>
    <property type="match status" value="1"/>
</dbReference>
<evidence type="ECO:0000256" key="8">
    <source>
        <dbReference type="ARBA" id="ARBA00022777"/>
    </source>
</evidence>
<feature type="domain" description="CheW-like" evidence="13">
    <location>
        <begin position="530"/>
        <end position="660"/>
    </location>
</feature>
<dbReference type="Gene3D" id="2.30.30.40">
    <property type="entry name" value="SH3 Domains"/>
    <property type="match status" value="1"/>
</dbReference>
<dbReference type="Pfam" id="PF07194">
    <property type="entry name" value="P2"/>
    <property type="match status" value="1"/>
</dbReference>
<dbReference type="CDD" id="cd00088">
    <property type="entry name" value="HPT"/>
    <property type="match status" value="1"/>
</dbReference>
<dbReference type="InterPro" id="IPR036061">
    <property type="entry name" value="CheW-like_dom_sf"/>
</dbReference>
<dbReference type="GO" id="GO:0006935">
    <property type="term" value="P:chemotaxis"/>
    <property type="evidence" value="ECO:0007669"/>
    <property type="project" value="UniProtKB-KW"/>
</dbReference>
<proteinExistence type="predicted"/>
<evidence type="ECO:0000256" key="4">
    <source>
        <dbReference type="ARBA" id="ARBA00022500"/>
    </source>
</evidence>
<evidence type="ECO:0000256" key="7">
    <source>
        <dbReference type="ARBA" id="ARBA00022741"/>
    </source>
</evidence>
<keyword evidence="8" id="KW-0418">Kinase</keyword>
<dbReference type="Pfam" id="PF01584">
    <property type="entry name" value="CheW"/>
    <property type="match status" value="1"/>
</dbReference>
<dbReference type="SMART" id="SM00260">
    <property type="entry name" value="CheW"/>
    <property type="match status" value="1"/>
</dbReference>
<dbReference type="InterPro" id="IPR036641">
    <property type="entry name" value="HPT_dom_sf"/>
</dbReference>
<dbReference type="SUPFAM" id="SSF55874">
    <property type="entry name" value="ATPase domain of HSP90 chaperone/DNA topoisomerase II/histidine kinase"/>
    <property type="match status" value="1"/>
</dbReference>
<evidence type="ECO:0000256" key="6">
    <source>
        <dbReference type="ARBA" id="ARBA00022679"/>
    </source>
</evidence>
<evidence type="ECO:0000256" key="11">
    <source>
        <dbReference type="PROSITE-ProRule" id="PRU00110"/>
    </source>
</evidence>
<dbReference type="SMART" id="SM00073">
    <property type="entry name" value="HPT"/>
    <property type="match status" value="1"/>
</dbReference>
<sequence>MDLNQYLEIFVEESKEHIEDLNTLLLEIEKNPTDRELIDNIFRAAHTLKGMAATMGFTKMGDLTHKMEDVLSEVRADKLKVSPDLIDVLLKCSDVLALLLNNIEISGSEGDADISSLFDTLEKYLSVYNTLKENREVLTESVNTEVFNEYDRDIMKKAFNGGFKCYHIEVFISKDCVLKSARAYVVFNILEKIGDIFKSIPSVEDIEDEKFENQFTVFLISKASKEDILEKINSIAEIEKCIVEEINQESINAIPNLQDNLNTVKEDVEDGNKSKKIVASRTIRVDTDRLDKLMNLVSELIIIKTRLLKIQTSIQDTELNTTIEYLDRITTNLNDAVMKVRMVPIERVFNRFPRMVRDLSKELNKEIELKLSGEDTEVDRTVIDEISEPLVHLIRNAIDHGIEAPEVRIKKGKPSKGTVYLRAFHDGNNVVIEVEDDGEGINFQNIKKKAIEKGLISSSDADNLTDNEMINYLFMPGFSTSEKVTDISGRGVGLDVVKNKIESLGGFVDVISNSGKGTIFSIKLPLTLAIIQALLVNLKNEIYAIPLNSIKEIVTIERNDIKFIQNKEVMIFRGEVVQLIRLGELLGVPEYSLPQKELTVVITKRGEKYSGILVDSLIGQQEIVIKSLGKYLSGIKSIAGATILGDGDVALIIDTNFLIN</sequence>
<dbReference type="PROSITE" id="PS50851">
    <property type="entry name" value="CHEW"/>
    <property type="match status" value="1"/>
</dbReference>
<dbReference type="Gene3D" id="3.30.70.1110">
    <property type="entry name" value="Histidine kinase CheA-like, P2 response regulator-binding domain"/>
    <property type="match status" value="1"/>
</dbReference>
<dbReference type="CDD" id="cd16916">
    <property type="entry name" value="HATPase_CheA-like"/>
    <property type="match status" value="1"/>
</dbReference>
<dbReference type="InterPro" id="IPR051315">
    <property type="entry name" value="Bact_Chemotaxis_CheA"/>
</dbReference>
<keyword evidence="10" id="KW-0902">Two-component regulatory system</keyword>
<keyword evidence="7" id="KW-0547">Nucleotide-binding</keyword>
<dbReference type="SUPFAM" id="SSF47384">
    <property type="entry name" value="Homodimeric domain of signal transducing histidine kinase"/>
    <property type="match status" value="1"/>
</dbReference>
<dbReference type="GO" id="GO:0005737">
    <property type="term" value="C:cytoplasm"/>
    <property type="evidence" value="ECO:0007669"/>
    <property type="project" value="InterPro"/>
</dbReference>
<comment type="catalytic activity">
    <reaction evidence="1">
        <text>ATP + protein L-histidine = ADP + protein N-phospho-L-histidine.</text>
        <dbReference type="EC" id="2.7.13.3"/>
    </reaction>
</comment>
<dbReference type="EC" id="2.7.13.3" evidence="2"/>
<dbReference type="InterPro" id="IPR036097">
    <property type="entry name" value="HisK_dim/P_sf"/>
</dbReference>
<dbReference type="InterPro" id="IPR010808">
    <property type="entry name" value="CheA_P2-bd"/>
</dbReference>
<dbReference type="InterPro" id="IPR005467">
    <property type="entry name" value="His_kinase_dom"/>
</dbReference>
<evidence type="ECO:0000259" key="13">
    <source>
        <dbReference type="PROSITE" id="PS50851"/>
    </source>
</evidence>
<dbReference type="InterPro" id="IPR037006">
    <property type="entry name" value="CheA-like_homodim_sf"/>
</dbReference>
<evidence type="ECO:0000313" key="16">
    <source>
        <dbReference type="Proteomes" id="UP000322976"/>
    </source>
</evidence>
<comment type="caution">
    <text evidence="15">The sequence shown here is derived from an EMBL/GenBank/DDBJ whole genome shotgun (WGS) entry which is preliminary data.</text>
</comment>
<dbReference type="InterPro" id="IPR003594">
    <property type="entry name" value="HATPase_dom"/>
</dbReference>
<feature type="modified residue" description="Phosphohistidine" evidence="11">
    <location>
        <position position="46"/>
    </location>
</feature>
<dbReference type="SUPFAM" id="SSF55052">
    <property type="entry name" value="CheY-binding domain of CheA"/>
    <property type="match status" value="1"/>
</dbReference>
<dbReference type="Pfam" id="PF01627">
    <property type="entry name" value="Hpt"/>
    <property type="match status" value="1"/>
</dbReference>
<evidence type="ECO:0000259" key="14">
    <source>
        <dbReference type="PROSITE" id="PS50894"/>
    </source>
</evidence>
<evidence type="ECO:0000313" key="15">
    <source>
        <dbReference type="EMBL" id="TZE83332.1"/>
    </source>
</evidence>
<reference evidence="15 16" key="1">
    <citation type="submission" date="2019-08" db="EMBL/GenBank/DDBJ databases">
        <title>Calorimonas adulescens gen. nov., sp. nov., an anaerobic thermophilic bacterium from Sakhalin hot spring.</title>
        <authorList>
            <person name="Khomyakova M.A."/>
            <person name="Merkel A.Y."/>
            <person name="Novikov A."/>
            <person name="Bonch-Osmolovskaya E.A."/>
            <person name="Slobodkin A.I."/>
        </authorList>
    </citation>
    <scope>NUCLEOTIDE SEQUENCE [LARGE SCALE GENOMIC DNA]</scope>
    <source>
        <strain evidence="15 16">A05MB</strain>
    </source>
</reference>
<keyword evidence="5 11" id="KW-0597">Phosphoprotein</keyword>
<dbReference type="PROSITE" id="PS50109">
    <property type="entry name" value="HIS_KIN"/>
    <property type="match status" value="1"/>
</dbReference>
<dbReference type="EMBL" id="VTPS01000001">
    <property type="protein sequence ID" value="TZE83332.1"/>
    <property type="molecule type" value="Genomic_DNA"/>
</dbReference>
<keyword evidence="6" id="KW-0808">Transferase</keyword>
<dbReference type="InterPro" id="IPR036890">
    <property type="entry name" value="HATPase_C_sf"/>
</dbReference>
<dbReference type="SUPFAM" id="SSF47226">
    <property type="entry name" value="Histidine-containing phosphotransfer domain, HPT domain"/>
    <property type="match status" value="1"/>
</dbReference>
<gene>
    <name evidence="15" type="ORF">FWJ32_00140</name>
</gene>
<dbReference type="PROSITE" id="PS50894">
    <property type="entry name" value="HPT"/>
    <property type="match status" value="1"/>
</dbReference>
<dbReference type="SMART" id="SM00387">
    <property type="entry name" value="HATPase_c"/>
    <property type="match status" value="1"/>
</dbReference>
<evidence type="ECO:0000259" key="12">
    <source>
        <dbReference type="PROSITE" id="PS50109"/>
    </source>
</evidence>
<dbReference type="GO" id="GO:0000155">
    <property type="term" value="F:phosphorelay sensor kinase activity"/>
    <property type="evidence" value="ECO:0007669"/>
    <property type="project" value="InterPro"/>
</dbReference>
<dbReference type="Pfam" id="PF02895">
    <property type="entry name" value="H-kinase_dim"/>
    <property type="match status" value="1"/>
</dbReference>
<dbReference type="SUPFAM" id="SSF50341">
    <property type="entry name" value="CheW-like"/>
    <property type="match status" value="1"/>
</dbReference>
<dbReference type="InterPro" id="IPR008207">
    <property type="entry name" value="Sig_transdc_His_kin_Hpt_dom"/>
</dbReference>
<dbReference type="Gene3D" id="3.30.565.10">
    <property type="entry name" value="Histidine kinase-like ATPase, C-terminal domain"/>
    <property type="match status" value="1"/>
</dbReference>
<accession>A0A5D8QFN4</accession>
<dbReference type="PANTHER" id="PTHR43395:SF1">
    <property type="entry name" value="CHEMOTAXIS PROTEIN CHEA"/>
    <property type="match status" value="1"/>
</dbReference>
<protein>
    <recommendedName>
        <fullName evidence="3">Chemotaxis protein CheA</fullName>
        <ecNumber evidence="2">2.7.13.3</ecNumber>
    </recommendedName>
</protein>
<evidence type="ECO:0000256" key="1">
    <source>
        <dbReference type="ARBA" id="ARBA00000085"/>
    </source>
</evidence>
<dbReference type="InterPro" id="IPR004105">
    <property type="entry name" value="CheA-like_dim"/>
</dbReference>
<dbReference type="FunFam" id="3.30.565.10:FF:000016">
    <property type="entry name" value="Chemotaxis protein CheA, putative"/>
    <property type="match status" value="1"/>
</dbReference>
<dbReference type="AlphaFoldDB" id="A0A5D8QFN4"/>
<dbReference type="Gene3D" id="1.10.287.560">
    <property type="entry name" value="Histidine kinase CheA-like, homodimeric domain"/>
    <property type="match status" value="1"/>
</dbReference>
<keyword evidence="9" id="KW-0067">ATP-binding</keyword>
<evidence type="ECO:0000256" key="5">
    <source>
        <dbReference type="ARBA" id="ARBA00022553"/>
    </source>
</evidence>
<feature type="domain" description="HPt" evidence="14">
    <location>
        <begin position="1"/>
        <end position="103"/>
    </location>
</feature>